<evidence type="ECO:0000259" key="18">
    <source>
        <dbReference type="PROSITE" id="PS50109"/>
    </source>
</evidence>
<keyword evidence="12 17" id="KW-1133">Transmembrane helix</keyword>
<dbReference type="PANTHER" id="PTHR43065:SF46">
    <property type="entry name" value="C4-DICARBOXYLATE TRANSPORT SENSOR PROTEIN DCTB"/>
    <property type="match status" value="1"/>
</dbReference>
<keyword evidence="4" id="KW-1003">Cell membrane</keyword>
<protein>
    <recommendedName>
        <fullName evidence="16">C4-dicarboxylate transport sensor protein DctB</fullName>
        <ecNumber evidence="3">2.7.13.3</ecNumber>
    </recommendedName>
</protein>
<dbReference type="PIRSF" id="PIRSF036431">
    <property type="entry name" value="STHK_DctB"/>
    <property type="match status" value="1"/>
</dbReference>
<keyword evidence="6" id="KW-0597">Phosphoprotein</keyword>
<dbReference type="SMART" id="SM00387">
    <property type="entry name" value="HATPase_c"/>
    <property type="match status" value="1"/>
</dbReference>
<evidence type="ECO:0000256" key="14">
    <source>
        <dbReference type="ARBA" id="ARBA00023136"/>
    </source>
</evidence>
<name>A0A2R8A6R7_9RHOB</name>
<evidence type="ECO:0000256" key="13">
    <source>
        <dbReference type="ARBA" id="ARBA00023012"/>
    </source>
</evidence>
<evidence type="ECO:0000256" key="17">
    <source>
        <dbReference type="SAM" id="Phobius"/>
    </source>
</evidence>
<evidence type="ECO:0000256" key="6">
    <source>
        <dbReference type="ARBA" id="ARBA00022553"/>
    </source>
</evidence>
<dbReference type="GO" id="GO:0005524">
    <property type="term" value="F:ATP binding"/>
    <property type="evidence" value="ECO:0007669"/>
    <property type="project" value="UniProtKB-KW"/>
</dbReference>
<dbReference type="InterPro" id="IPR036890">
    <property type="entry name" value="HATPase_C_sf"/>
</dbReference>
<keyword evidence="11" id="KW-0067">ATP-binding</keyword>
<dbReference type="SUPFAM" id="SSF55874">
    <property type="entry name" value="ATPase domain of HSP90 chaperone/DNA topoisomerase II/histidine kinase"/>
    <property type="match status" value="1"/>
</dbReference>
<keyword evidence="8 17" id="KW-0812">Transmembrane</keyword>
<evidence type="ECO:0000256" key="5">
    <source>
        <dbReference type="ARBA" id="ARBA00022519"/>
    </source>
</evidence>
<dbReference type="InterPro" id="IPR036097">
    <property type="entry name" value="HisK_dim/P_sf"/>
</dbReference>
<feature type="transmembrane region" description="Helical" evidence="17">
    <location>
        <begin position="301"/>
        <end position="321"/>
    </location>
</feature>
<evidence type="ECO:0000256" key="1">
    <source>
        <dbReference type="ARBA" id="ARBA00000085"/>
    </source>
</evidence>
<evidence type="ECO:0000256" key="15">
    <source>
        <dbReference type="ARBA" id="ARBA00059004"/>
    </source>
</evidence>
<dbReference type="Pfam" id="PF02518">
    <property type="entry name" value="HATPase_c"/>
    <property type="match status" value="1"/>
</dbReference>
<dbReference type="FunFam" id="1.10.287.130:FF:000049">
    <property type="entry name" value="C4-dicarboxylate transport sensor protein DctB"/>
    <property type="match status" value="1"/>
</dbReference>
<dbReference type="InterPro" id="IPR003661">
    <property type="entry name" value="HisK_dim/P_dom"/>
</dbReference>
<gene>
    <name evidence="19" type="primary">dctB_1</name>
    <name evidence="19" type="ORF">POI8812_00219</name>
</gene>
<evidence type="ECO:0000256" key="4">
    <source>
        <dbReference type="ARBA" id="ARBA00022475"/>
    </source>
</evidence>
<comment type="function">
    <text evidence="15">Member of the two-component regulatory system DctB/DctD involved in the transport of C4-dicarboxylates. DctB functions as a membrane-associated protein kinase that phosphorylates DctD in response to environmental signals.</text>
</comment>
<organism evidence="19 20">
    <name type="scientific">Pontivivens insulae</name>
    <dbReference type="NCBI Taxonomy" id="1639689"/>
    <lineage>
        <taxon>Bacteria</taxon>
        <taxon>Pseudomonadati</taxon>
        <taxon>Pseudomonadota</taxon>
        <taxon>Alphaproteobacteria</taxon>
        <taxon>Rhodobacterales</taxon>
        <taxon>Paracoccaceae</taxon>
        <taxon>Pontivivens</taxon>
    </lineage>
</organism>
<dbReference type="InterPro" id="IPR005467">
    <property type="entry name" value="His_kinase_dom"/>
</dbReference>
<dbReference type="InterPro" id="IPR004358">
    <property type="entry name" value="Sig_transdc_His_kin-like_C"/>
</dbReference>
<comment type="subcellular location">
    <subcellularLocation>
        <location evidence="2">Cell inner membrane</location>
        <topology evidence="2">Multi-pass membrane protein</topology>
    </subcellularLocation>
</comment>
<evidence type="ECO:0000256" key="2">
    <source>
        <dbReference type="ARBA" id="ARBA00004429"/>
    </source>
</evidence>
<dbReference type="Proteomes" id="UP000244932">
    <property type="component" value="Unassembled WGS sequence"/>
</dbReference>
<evidence type="ECO:0000256" key="10">
    <source>
        <dbReference type="ARBA" id="ARBA00022777"/>
    </source>
</evidence>
<dbReference type="EC" id="2.7.13.3" evidence="3"/>
<sequence length="617" mass="68450">MVKAVQKRRRYRSIAAALWPFVLLALLAVAFFPRVETGNIARAKAEAETVLALVGDAVDQAIQRFEPLPGIIAGDPILLNLLRQTDNQGVVPFVNEKLRLLSLTIGASDIFVMDRSGLTVASSNYREPDTFLGRNFAFRPYFGRALAGEPSQFHGLGTTSDERGFFFSAPITNGIEIVGVIVIKMTVEEIEQSWERSDRVIMVADADGITFLASDPLYRLRALAPLAVDTLTRIERTRQFPVDTISPIPFSASVIREAGVEVVLGSEPDETRFLSVSLPLTLPGWHAIVLTPMEAVRTQSIRAMTIPLLVAAIGLLIVYVLRQRWMGLMERAQLERRQRTELERQVRERTTDLLKANRNLRNEVAERQAAEDKLLTTQKSLLQASKLAALGQMSAALSHEINQPLAAIISYADNAETYLERNRIGEVRSNISSISQMANRMANITRTLRSFARRPGEALGPVPINETIDETIVIVAPQLREREAVLEFDPAMPEVWVWAGRLRLQQVLVNLVTNALDAMGEAPDARIELRVEAADETVTLVVRDHGPGLSDDVLNQLFEAFYTTKDVGHGMGLGLSISYNIIEDFGGRLLAENHPEGGAVFRVELKRHWPDGQGRQT</sequence>
<dbReference type="FunFam" id="3.30.450.20:FF:000127">
    <property type="entry name" value="C4-dicarboxylate transport sensor protein"/>
    <property type="match status" value="1"/>
</dbReference>
<dbReference type="GO" id="GO:0005886">
    <property type="term" value="C:plasma membrane"/>
    <property type="evidence" value="ECO:0007669"/>
    <property type="project" value="UniProtKB-SubCell"/>
</dbReference>
<dbReference type="EMBL" id="OMKW01000001">
    <property type="protein sequence ID" value="SPF27924.1"/>
    <property type="molecule type" value="Genomic_DNA"/>
</dbReference>
<evidence type="ECO:0000313" key="19">
    <source>
        <dbReference type="EMBL" id="SPF27924.1"/>
    </source>
</evidence>
<keyword evidence="20" id="KW-1185">Reference proteome</keyword>
<dbReference type="GO" id="GO:0000155">
    <property type="term" value="F:phosphorelay sensor kinase activity"/>
    <property type="evidence" value="ECO:0007669"/>
    <property type="project" value="InterPro"/>
</dbReference>
<dbReference type="Pfam" id="PF00512">
    <property type="entry name" value="HisKA"/>
    <property type="match status" value="1"/>
</dbReference>
<keyword evidence="14 17" id="KW-0472">Membrane</keyword>
<dbReference type="SUPFAM" id="SSF103190">
    <property type="entry name" value="Sensory domain-like"/>
    <property type="match status" value="1"/>
</dbReference>
<evidence type="ECO:0000256" key="3">
    <source>
        <dbReference type="ARBA" id="ARBA00012438"/>
    </source>
</evidence>
<dbReference type="AlphaFoldDB" id="A0A2R8A6R7"/>
<dbReference type="PANTHER" id="PTHR43065">
    <property type="entry name" value="SENSOR HISTIDINE KINASE"/>
    <property type="match status" value="1"/>
</dbReference>
<proteinExistence type="predicted"/>
<dbReference type="PRINTS" id="PR00344">
    <property type="entry name" value="BCTRLSENSOR"/>
</dbReference>
<dbReference type="Gene3D" id="3.30.450.20">
    <property type="entry name" value="PAS domain"/>
    <property type="match status" value="2"/>
</dbReference>
<keyword evidence="9" id="KW-0547">Nucleotide-binding</keyword>
<dbReference type="InterPro" id="IPR003594">
    <property type="entry name" value="HATPase_dom"/>
</dbReference>
<dbReference type="SMART" id="SM00388">
    <property type="entry name" value="HisKA"/>
    <property type="match status" value="1"/>
</dbReference>
<accession>A0A2R8A6R7</accession>
<keyword evidence="13" id="KW-0902">Two-component regulatory system</keyword>
<keyword evidence="10" id="KW-0418">Kinase</keyword>
<evidence type="ECO:0000256" key="11">
    <source>
        <dbReference type="ARBA" id="ARBA00022840"/>
    </source>
</evidence>
<evidence type="ECO:0000256" key="7">
    <source>
        <dbReference type="ARBA" id="ARBA00022679"/>
    </source>
</evidence>
<evidence type="ECO:0000313" key="20">
    <source>
        <dbReference type="Proteomes" id="UP000244932"/>
    </source>
</evidence>
<dbReference type="PROSITE" id="PS50109">
    <property type="entry name" value="HIS_KIN"/>
    <property type="match status" value="1"/>
</dbReference>
<dbReference type="SUPFAM" id="SSF47384">
    <property type="entry name" value="Homodimeric domain of signal transducing histidine kinase"/>
    <property type="match status" value="1"/>
</dbReference>
<dbReference type="InterPro" id="IPR029151">
    <property type="entry name" value="Sensor-like_sf"/>
</dbReference>
<dbReference type="CDD" id="cd00082">
    <property type="entry name" value="HisKA"/>
    <property type="match status" value="1"/>
</dbReference>
<keyword evidence="5" id="KW-0997">Cell inner membrane</keyword>
<dbReference type="Gene3D" id="3.30.565.10">
    <property type="entry name" value="Histidine kinase-like ATPase, C-terminal domain"/>
    <property type="match status" value="1"/>
</dbReference>
<evidence type="ECO:0000256" key="9">
    <source>
        <dbReference type="ARBA" id="ARBA00022741"/>
    </source>
</evidence>
<comment type="catalytic activity">
    <reaction evidence="1">
        <text>ATP + protein L-histidine = ADP + protein N-phospho-L-histidine.</text>
        <dbReference type="EC" id="2.7.13.3"/>
    </reaction>
</comment>
<evidence type="ECO:0000256" key="8">
    <source>
        <dbReference type="ARBA" id="ARBA00022692"/>
    </source>
</evidence>
<feature type="domain" description="Histidine kinase" evidence="18">
    <location>
        <begin position="396"/>
        <end position="609"/>
    </location>
</feature>
<reference evidence="19 20" key="1">
    <citation type="submission" date="2018-03" db="EMBL/GenBank/DDBJ databases">
        <authorList>
            <person name="Keele B.F."/>
        </authorList>
    </citation>
    <scope>NUCLEOTIDE SEQUENCE [LARGE SCALE GENOMIC DNA]</scope>
    <source>
        <strain evidence="19 20">CeCT 8812</strain>
    </source>
</reference>
<keyword evidence="7 19" id="KW-0808">Transferase</keyword>
<dbReference type="Gene3D" id="1.10.287.130">
    <property type="match status" value="1"/>
</dbReference>
<dbReference type="InterPro" id="IPR017055">
    <property type="entry name" value="Sig_transdc_His_kinase_DctB"/>
</dbReference>
<evidence type="ECO:0000256" key="16">
    <source>
        <dbReference type="ARBA" id="ARBA00073143"/>
    </source>
</evidence>
<evidence type="ECO:0000256" key="12">
    <source>
        <dbReference type="ARBA" id="ARBA00022989"/>
    </source>
</evidence>